<gene>
    <name evidence="2" type="ORF">PR048_030543</name>
</gene>
<name>A0ABQ9GA24_9NEOP</name>
<dbReference type="Proteomes" id="UP001159363">
    <property type="component" value="Chromosome 13"/>
</dbReference>
<feature type="region of interest" description="Disordered" evidence="1">
    <location>
        <begin position="516"/>
        <end position="560"/>
    </location>
</feature>
<evidence type="ECO:0000313" key="2">
    <source>
        <dbReference type="EMBL" id="KAJ8868997.1"/>
    </source>
</evidence>
<sequence length="1008" mass="112607">MDGKAAILTANFERYQIGKTCLNQKEYRTGFRITRRIVPHYPLRQTQDRYQSLEPDANQVTSKRAPLVPRLEGGSRDVFLGLAPGSQPSVVLRLDSSVGRQQPRVQLVVRESFACSNMADVVVKRRVYPEYSCSPCILSVLHSGHSSYQNVRFNAVQCDVYLDNLSGWLSPAAETYRSGSEKSFGRERLIVRGERRRYSETFIDAIMPRLRGRMDSRRGRFFVLGGGKGGDGAGYNRYSCDTEVEKSGPSLPNGADNGAPCYLGAALHLSPARRRRVLRARIAMVSTVSGRLERRDACHSTPFHPNIQARSVPGNEPSRAFWCSVDGQALVAVRDVRTTTYCMGIISVVFLLRCAQRGCKFRGRPDKQNTCRGSSSSPGRLSCRDVHCDRVAGSAHLPARRPVTYGPSCRATHRARAPAYCRLLTLSLRRALVMSPCPGPYYGLHVQIAYTAILQRDSRDATKMETAHLVCTVQRHDGNTARLARRSDEALGARGADGIATTHCDKHCEEPVSEILSTGQQSGTSERVWSSAGVKGRGKREFHEKTPPTNGMVRHDSHKRKSGAIGDEYAKQRADIGQRHAGRFVFPHQASNERRSQRWVCPVVQLTTRTASGTMTFQRVQDGIYRVLASSIRYLSRRKMPTAGRNEWKVIIFDKKEEERSILRNLVGGVGQVGERRGDEANSNVSFTEAEEYTTCIEVDLKQGFQKSVILDSRLFVILWHANSTENSLSDDIINSFSVKINNCPFSPVPFLYKLLQYCMPILWGNIPHIGRMKKSYMDIGPKRFVSSLQPVIHNVRCMSRGLDHVTVECHRSCNYSPIPAPEEPCFISTRLDLHLWEHLKALLYATPVDHVHSLRNRICGGSRNNQEFSRDSSKHPGVQATCELSCTMVEDAATAFHSNMIQPAGHTLRGSDHLIGVVDEFSSVSCVTLRILFTCQALSTNEIIGSPLKVPHVHAAQREHCKSVHGGDGVLGCAWQCRPYRSRFSASNTKKKRKRQLQAITSECVYE</sequence>
<evidence type="ECO:0000313" key="3">
    <source>
        <dbReference type="Proteomes" id="UP001159363"/>
    </source>
</evidence>
<keyword evidence="3" id="KW-1185">Reference proteome</keyword>
<reference evidence="2 3" key="1">
    <citation type="submission" date="2023-02" db="EMBL/GenBank/DDBJ databases">
        <title>LHISI_Scaffold_Assembly.</title>
        <authorList>
            <person name="Stuart O.P."/>
            <person name="Cleave R."/>
            <person name="Magrath M.J.L."/>
            <person name="Mikheyev A.S."/>
        </authorList>
    </citation>
    <scope>NUCLEOTIDE SEQUENCE [LARGE SCALE GENOMIC DNA]</scope>
    <source>
        <strain evidence="2">Daus_M_001</strain>
        <tissue evidence="2">Leg muscle</tissue>
    </source>
</reference>
<proteinExistence type="predicted"/>
<feature type="compositionally biased region" description="Polar residues" evidence="1">
    <location>
        <begin position="516"/>
        <end position="528"/>
    </location>
</feature>
<comment type="caution">
    <text evidence="2">The sequence shown here is derived from an EMBL/GenBank/DDBJ whole genome shotgun (WGS) entry which is preliminary data.</text>
</comment>
<organism evidence="2 3">
    <name type="scientific">Dryococelus australis</name>
    <dbReference type="NCBI Taxonomy" id="614101"/>
    <lineage>
        <taxon>Eukaryota</taxon>
        <taxon>Metazoa</taxon>
        <taxon>Ecdysozoa</taxon>
        <taxon>Arthropoda</taxon>
        <taxon>Hexapoda</taxon>
        <taxon>Insecta</taxon>
        <taxon>Pterygota</taxon>
        <taxon>Neoptera</taxon>
        <taxon>Polyneoptera</taxon>
        <taxon>Phasmatodea</taxon>
        <taxon>Verophasmatodea</taxon>
        <taxon>Anareolatae</taxon>
        <taxon>Phasmatidae</taxon>
        <taxon>Eurycanthinae</taxon>
        <taxon>Dryococelus</taxon>
    </lineage>
</organism>
<protein>
    <submittedName>
        <fullName evidence="2">Uncharacterized protein</fullName>
    </submittedName>
</protein>
<accession>A0ABQ9GA24</accession>
<dbReference type="EMBL" id="JARBHB010000014">
    <property type="protein sequence ID" value="KAJ8868997.1"/>
    <property type="molecule type" value="Genomic_DNA"/>
</dbReference>
<evidence type="ECO:0000256" key="1">
    <source>
        <dbReference type="SAM" id="MobiDB-lite"/>
    </source>
</evidence>